<name>Q8N9J9_HUMAN</name>
<dbReference type="EMBL" id="AK094332">
    <property type="protein sequence ID" value="BAC04334.1"/>
    <property type="molecule type" value="mRNA"/>
</dbReference>
<dbReference type="EMBL" id="BC130357">
    <property type="protein sequence ID" value="AAI30358.1"/>
    <property type="molecule type" value="mRNA"/>
</dbReference>
<sequence>MSCVLSPILVLHRPLKSKRGDLVFFLCVLWSSSILDRPCMFRKRGSTLCPPKMMAHLSRPGWRLSYQSFCCLGGRLPAADVCPRLSSLQPLSSICRTLGHSCQCFPSVLTFHLSRRLGFHASGPNREMVTQTLRSWCHNPSQQLAGHLSAVACQHAGSSTDGGC</sequence>
<accession>Q8N9J9</accession>
<organism evidence="2">
    <name type="scientific">Homo sapiens</name>
    <name type="common">Human</name>
    <dbReference type="NCBI Taxonomy" id="9606"/>
    <lineage>
        <taxon>Eukaryota</taxon>
        <taxon>Metazoa</taxon>
        <taxon>Chordata</taxon>
        <taxon>Craniata</taxon>
        <taxon>Vertebrata</taxon>
        <taxon>Euteleostomi</taxon>
        <taxon>Mammalia</taxon>
        <taxon>Eutheria</taxon>
        <taxon>Euarchontoglires</taxon>
        <taxon>Primates</taxon>
        <taxon>Haplorrhini</taxon>
        <taxon>Catarrhini</taxon>
        <taxon>Hominidae</taxon>
        <taxon>Homo</taxon>
    </lineage>
</organism>
<dbReference type="EMBL" id="BC130355">
    <property type="protein sequence ID" value="AAI30356.1"/>
    <property type="molecule type" value="mRNA"/>
</dbReference>
<reference evidence="1" key="1">
    <citation type="journal article" date="2004" name="Genome Res.">
        <title>The status, quality, and expansion of the NIH full-length cDNA project: the Mammalian Gene Collection (MGC).</title>
        <authorList>
            <consortium name="The MGC Project Team"/>
            <person name="Gerhard D.S."/>
            <person name="Wagner L."/>
            <person name="Feingold E.A."/>
            <person name="Shenmen C.M."/>
            <person name="Grouse L.H."/>
            <person name="Schuler G."/>
            <person name="Klein S.L."/>
            <person name="Old S."/>
            <person name="Rasooly R."/>
            <person name="Good P."/>
            <person name="Guyer M."/>
            <person name="Peck A.M."/>
            <person name="Derge J.G."/>
            <person name="Lipman D."/>
            <person name="Collins F.S."/>
            <person name="Jang W."/>
            <person name="Sherry S."/>
            <person name="Feolo M."/>
            <person name="Misquitta L."/>
            <person name="Lee E."/>
            <person name="Rotmistrovsky K."/>
            <person name="Greenhut S.F."/>
            <person name="Schaefer C.F."/>
            <person name="Buetow K."/>
            <person name="Bonner T.I."/>
            <person name="Haussler D."/>
            <person name="Kent J."/>
            <person name="Kiekhaus M."/>
            <person name="Furey T."/>
            <person name="Brent M."/>
            <person name="Prange C."/>
            <person name="Schreiber K."/>
            <person name="Shapiro N."/>
            <person name="Bhat N.K."/>
            <person name="Hopkins R.F."/>
            <person name="Hsie F."/>
            <person name="Driscoll T."/>
            <person name="Soares M.B."/>
            <person name="Casavant T.L."/>
            <person name="Scheetz T.E."/>
            <person name="Brown-stein M.J."/>
            <person name="Usdin T.B."/>
            <person name="Toshiyuki S."/>
            <person name="Carninci P."/>
            <person name="Piao Y."/>
            <person name="Dudekula D.B."/>
            <person name="Ko M.S."/>
            <person name="Kawakami K."/>
            <person name="Suzuki Y."/>
            <person name="Sugano S."/>
            <person name="Gruber C.E."/>
            <person name="Smith M.R."/>
            <person name="Simmons B."/>
            <person name="Moore T."/>
            <person name="Waterman R."/>
            <person name="Johnson S.L."/>
            <person name="Ruan Y."/>
            <person name="Wei C.L."/>
            <person name="Mathavan S."/>
            <person name="Gunaratne P.H."/>
            <person name="Wu J."/>
            <person name="Garcia A.M."/>
            <person name="Hulyk S.W."/>
            <person name="Fuh E."/>
            <person name="Yuan Y."/>
            <person name="Sneed A."/>
            <person name="Kowis C."/>
            <person name="Hodgson A."/>
            <person name="Muzny D.M."/>
            <person name="McPherson J."/>
            <person name="Gibbs R.A."/>
            <person name="Fahey J."/>
            <person name="Helton E."/>
            <person name="Ketteman M."/>
            <person name="Madan A."/>
            <person name="Rodrigues S."/>
            <person name="Sanchez A."/>
            <person name="Whiting M."/>
            <person name="Madari A."/>
            <person name="Young A.C."/>
            <person name="Wetherby K.D."/>
            <person name="Granite S.J."/>
            <person name="Kwong P.N."/>
            <person name="Brinkley C.P."/>
            <person name="Pearson R.L."/>
            <person name="Bouffard G.G."/>
            <person name="Blakesly R.W."/>
            <person name="Green E.D."/>
            <person name="Dickson M.C."/>
            <person name="Rodriguez A.C."/>
            <person name="Grimwood J."/>
            <person name="Schmutz J."/>
            <person name="Myers R.M."/>
            <person name="Butterfield Y.S."/>
            <person name="Griffith M."/>
            <person name="Griffith O.L."/>
            <person name="Krzywinski M.I."/>
            <person name="Liao N."/>
            <person name="Morin R."/>
            <person name="Morrin R."/>
            <person name="Palmquist D."/>
            <person name="Petrescu A.S."/>
            <person name="Skalska U."/>
            <person name="Smailus D.E."/>
            <person name="Stott J.M."/>
            <person name="Schnerch A."/>
            <person name="Schein J.E."/>
            <person name="Jones S.J."/>
            <person name="Holt R.A."/>
            <person name="Baross A."/>
            <person name="Marra M.A."/>
            <person name="Clifton S."/>
            <person name="Makowski K.A."/>
            <person name="Bosak S."/>
            <person name="Malek J."/>
        </authorList>
    </citation>
    <scope>NUCLEOTIDE SEQUENCE [LARGE SCALE MRNA]</scope>
</reference>
<dbReference type="AlphaFoldDB" id="Q8N9J9"/>
<evidence type="ECO:0000313" key="1">
    <source>
        <dbReference type="EMBL" id="AAI30356.1"/>
    </source>
</evidence>
<evidence type="ECO:0000313" key="2">
    <source>
        <dbReference type="EMBL" id="BAC04334.1"/>
    </source>
</evidence>
<gene>
    <name evidence="1" type="primary">LOC440337</name>
</gene>
<protein>
    <submittedName>
        <fullName evidence="1">Hypothetical LOC440337</fullName>
    </submittedName>
    <submittedName>
        <fullName evidence="2">cDNA FLJ37013 fis, clone BRACE2010171</fullName>
    </submittedName>
</protein>
<reference evidence="2" key="2">
    <citation type="journal article" date="2004" name="Nat. Genet.">
        <title>Complete sequencing and characterization of 21,243 full-length human cDNAs.</title>
        <authorList>
            <person name="Ota T."/>
            <person name="Suzuki Y."/>
            <person name="Nishikawa T."/>
            <person name="Otsuki T."/>
            <person name="Sugiyama T."/>
            <person name="Irie R."/>
            <person name="Wakamatsu A."/>
            <person name="Hayashi K."/>
            <person name="Sato H."/>
            <person name="Nagai K."/>
            <person name="Kimura K."/>
            <person name="Makita H."/>
            <person name="Sekine M."/>
            <person name="Obayashi M."/>
            <person name="Nishi T."/>
            <person name="Shibahara T."/>
            <person name="Tanaka T."/>
            <person name="Ishii S."/>
            <person name="Yamamoto J."/>
            <person name="Saito K."/>
            <person name="Kawai Y."/>
            <person name="Isono Y."/>
            <person name="Nakamura Y."/>
            <person name="Nagahari K."/>
            <person name="Murakami K."/>
            <person name="Yasuda T."/>
            <person name="Iwayanagi T."/>
            <person name="Wagatsuma M."/>
            <person name="Shiratori A."/>
            <person name="Sudo H."/>
            <person name="Hosoiri T."/>
            <person name="Kaku Y."/>
            <person name="Kodaira H."/>
            <person name="Kondo H."/>
            <person name="Sugawara M."/>
            <person name="Takahashi M."/>
            <person name="Kanda K."/>
            <person name="Yokoi T."/>
            <person name="Furuya T."/>
            <person name="Kikkawa E."/>
            <person name="Omura Y."/>
            <person name="Abe K."/>
            <person name="Kamihara K."/>
            <person name="Katsuta N."/>
            <person name="Sato K."/>
            <person name="Tanikawa M."/>
            <person name="Yamazaki M."/>
            <person name="Ninomiya K."/>
            <person name="Ishibashi T."/>
            <person name="Yamashita H."/>
            <person name="Murakawa K."/>
            <person name="Fujimori K."/>
            <person name="Tanai H."/>
            <person name="Kimata M."/>
            <person name="Watanabe M."/>
            <person name="Hiraoka S."/>
            <person name="Chiba Y."/>
            <person name="Ishida S."/>
            <person name="Ono Y."/>
            <person name="Takiguchi S."/>
            <person name="Watanabe S."/>
            <person name="Yosida M."/>
            <person name="Hotuta T."/>
            <person name="Kusano J."/>
            <person name="Kanehori K."/>
            <person name="Takahashi-Fujii A."/>
            <person name="Hara H."/>
            <person name="Tanase T."/>
            <person name="Nomura Y."/>
            <person name="Togiya S."/>
            <person name="Komai F."/>
            <person name="Hara R."/>
            <person name="Takeuchi K."/>
            <person name="Arita M."/>
            <person name="Imose N."/>
            <person name="Musashino K."/>
            <person name="Yuuki H."/>
            <person name="Oshima A."/>
            <person name="Sasaki N."/>
            <person name="Aotsuka S."/>
            <person name="Yoshikawa Y."/>
            <person name="Matsunawa H."/>
            <person name="Ichihara T."/>
            <person name="Shiohata N."/>
            <person name="Sano S."/>
            <person name="Moriya S."/>
            <person name="Momiyama H."/>
            <person name="Satoh N."/>
            <person name="Takami S."/>
            <person name="Terashima Y."/>
            <person name="Suzuki O."/>
            <person name="Nakagawa S."/>
            <person name="Senoh A."/>
            <person name="Mizoguchi H."/>
            <person name="Goto Y."/>
            <person name="Shimizu F."/>
            <person name="Wakebe H."/>
            <person name="Hishigaki H."/>
            <person name="Watanabe T."/>
            <person name="Sugiyama A."/>
            <person name="Takemoto M."/>
            <person name="Kawakami B."/>
            <person name="Yamazaki M."/>
            <person name="Watanabe K."/>
            <person name="Kumagai A."/>
            <person name="Itakura S."/>
            <person name="Fukuzumi Y."/>
            <person name="Fujimori Y."/>
            <person name="Komiyama M."/>
            <person name="Tashiro H."/>
            <person name="Tanigami A."/>
            <person name="Fujiwara T."/>
            <person name="Ono T."/>
            <person name="Yamada K."/>
            <person name="Fujii Y."/>
            <person name="Ozaki K."/>
            <person name="Hirao M."/>
            <person name="Ohmori Y."/>
            <person name="Kawabata A."/>
            <person name="Hikiji T."/>
            <person name="Kobatake N."/>
            <person name="Inagaki H."/>
            <person name="Ikema Y."/>
            <person name="Okamoto S."/>
            <person name="Okitani R."/>
            <person name="Kawakami T."/>
            <person name="Noguchi S."/>
            <person name="Itoh T."/>
            <person name="Shigeta K."/>
            <person name="Senba T."/>
            <person name="Matsumura K."/>
            <person name="Nakajima Y."/>
            <person name="Mizuno T."/>
            <person name="Morinaga M."/>
            <person name="Sasaki M."/>
            <person name="Togashi T."/>
            <person name="Oyama M."/>
            <person name="Hata H."/>
            <person name="Watanabe M."/>
            <person name="Komatsu T."/>
            <person name="Mizushima-Sugano J."/>
            <person name="Satoh T."/>
            <person name="Shirai Y."/>
            <person name="Takahashi Y."/>
            <person name="Nakagawa K."/>
            <person name="Okumura K."/>
            <person name="Nagase T."/>
            <person name="Nomura N."/>
            <person name="Kikuchi H."/>
            <person name="Masuho Y."/>
            <person name="Yamashita R."/>
            <person name="Nakai K."/>
            <person name="Yada T."/>
            <person name="Nakamura Y."/>
            <person name="Ohara O."/>
            <person name="Isogai T."/>
            <person name="Sugano S."/>
        </authorList>
    </citation>
    <scope>NUCLEOTIDE SEQUENCE</scope>
    <source>
        <tissue evidence="2">Cerebellum</tissue>
    </source>
</reference>
<proteinExistence type="evidence at transcript level"/>